<reference evidence="1" key="1">
    <citation type="submission" date="2014-05" db="EMBL/GenBank/DDBJ databases">
        <authorList>
            <person name="Chronopoulou M."/>
        </authorList>
    </citation>
    <scope>NUCLEOTIDE SEQUENCE</scope>
    <source>
        <tissue evidence="1">Whole organism</tissue>
    </source>
</reference>
<sequence>YSTVFTQVPYLVIIGDGGREGNFVQSSKYSLWDDPEHLKACYTIQITLLRPN</sequence>
<feature type="non-terminal residue" evidence="1">
    <location>
        <position position="1"/>
    </location>
</feature>
<name>A0A0K2VKB2_LEPSM</name>
<evidence type="ECO:0000313" key="1">
    <source>
        <dbReference type="EMBL" id="CDW50879.1"/>
    </source>
</evidence>
<dbReference type="AlphaFoldDB" id="A0A0K2VKB2"/>
<organism evidence="1">
    <name type="scientific">Lepeophtheirus salmonis</name>
    <name type="common">Salmon louse</name>
    <name type="synonym">Caligus salmonis</name>
    <dbReference type="NCBI Taxonomy" id="72036"/>
    <lineage>
        <taxon>Eukaryota</taxon>
        <taxon>Metazoa</taxon>
        <taxon>Ecdysozoa</taxon>
        <taxon>Arthropoda</taxon>
        <taxon>Crustacea</taxon>
        <taxon>Multicrustacea</taxon>
        <taxon>Hexanauplia</taxon>
        <taxon>Copepoda</taxon>
        <taxon>Siphonostomatoida</taxon>
        <taxon>Caligidae</taxon>
        <taxon>Lepeophtheirus</taxon>
    </lineage>
</organism>
<dbReference type="EMBL" id="HACA01033518">
    <property type="protein sequence ID" value="CDW50879.1"/>
    <property type="molecule type" value="Transcribed_RNA"/>
</dbReference>
<accession>A0A0K2VKB2</accession>
<proteinExistence type="predicted"/>
<protein>
    <submittedName>
        <fullName evidence="1">Uncharacterized protein</fullName>
    </submittedName>
</protein>